<dbReference type="Proteomes" id="UP001201980">
    <property type="component" value="Unassembled WGS sequence"/>
</dbReference>
<dbReference type="AlphaFoldDB" id="A0AAD5WQE0"/>
<evidence type="ECO:0000256" key="3">
    <source>
        <dbReference type="ARBA" id="ARBA00023163"/>
    </source>
</evidence>
<protein>
    <recommendedName>
        <fullName evidence="5">Transcription initiation factor IIA large subunit</fullName>
    </recommendedName>
</protein>
<dbReference type="SUPFAM" id="SSF47396">
    <property type="entry name" value="Transcription factor IIA (TFIIA), alpha-helical domain"/>
    <property type="match status" value="1"/>
</dbReference>
<feature type="region of interest" description="Disordered" evidence="6">
    <location>
        <begin position="188"/>
        <end position="259"/>
    </location>
</feature>
<dbReference type="EMBL" id="JAKWBI020000386">
    <property type="protein sequence ID" value="KAJ2895642.1"/>
    <property type="molecule type" value="Genomic_DNA"/>
</dbReference>
<organism evidence="7 8">
    <name type="scientific">Zalerion maritima</name>
    <dbReference type="NCBI Taxonomy" id="339359"/>
    <lineage>
        <taxon>Eukaryota</taxon>
        <taxon>Fungi</taxon>
        <taxon>Dikarya</taxon>
        <taxon>Ascomycota</taxon>
        <taxon>Pezizomycotina</taxon>
        <taxon>Sordariomycetes</taxon>
        <taxon>Lulworthiomycetidae</taxon>
        <taxon>Lulworthiales</taxon>
        <taxon>Lulworthiaceae</taxon>
        <taxon>Zalerion</taxon>
    </lineage>
</organism>
<dbReference type="CDD" id="cd07976">
    <property type="entry name" value="TFIIA_alpha_beta_like"/>
    <property type="match status" value="2"/>
</dbReference>
<comment type="similarity">
    <text evidence="2">Belongs to the TFIIA subunit 1 family.</text>
</comment>
<dbReference type="PANTHER" id="PTHR12694:SF8">
    <property type="entry name" value="TRANSCRIPTION INITIATION FACTOR IIA SUBUNIT 1"/>
    <property type="match status" value="1"/>
</dbReference>
<reference evidence="7" key="1">
    <citation type="submission" date="2022-07" db="EMBL/GenBank/DDBJ databases">
        <title>Draft genome sequence of Zalerion maritima ATCC 34329, a (micro)plastics degrading marine fungus.</title>
        <authorList>
            <person name="Paco A."/>
            <person name="Goncalves M.F.M."/>
            <person name="Rocha-Santos T.A.P."/>
            <person name="Alves A."/>
        </authorList>
    </citation>
    <scope>NUCLEOTIDE SEQUENCE</scope>
    <source>
        <strain evidence="7">ATCC 34329</strain>
    </source>
</reference>
<dbReference type="SMART" id="SM01371">
    <property type="entry name" value="TFIIA"/>
    <property type="match status" value="1"/>
</dbReference>
<feature type="compositionally biased region" description="Low complexity" evidence="6">
    <location>
        <begin position="321"/>
        <end position="338"/>
    </location>
</feature>
<evidence type="ECO:0000256" key="5">
    <source>
        <dbReference type="ARBA" id="ARBA00074154"/>
    </source>
</evidence>
<dbReference type="FunFam" id="1.10.287.100:FF:000001">
    <property type="entry name" value="Transcription initiation factor IIA subunit"/>
    <property type="match status" value="1"/>
</dbReference>
<dbReference type="GO" id="GO:0006367">
    <property type="term" value="P:transcription initiation at RNA polymerase II promoter"/>
    <property type="evidence" value="ECO:0007669"/>
    <property type="project" value="InterPro"/>
</dbReference>
<proteinExistence type="inferred from homology"/>
<keyword evidence="4" id="KW-0539">Nucleus</keyword>
<feature type="compositionally biased region" description="Low complexity" evidence="6">
    <location>
        <begin position="62"/>
        <end position="81"/>
    </location>
</feature>
<gene>
    <name evidence="7" type="ORF">MKZ38_006281</name>
</gene>
<dbReference type="FunFam" id="2.30.18.10:FF:000006">
    <property type="entry name" value="Transcription factor TFIIA complex subunit Toa1"/>
    <property type="match status" value="1"/>
</dbReference>
<feature type="region of interest" description="Disordered" evidence="6">
    <location>
        <begin position="53"/>
        <end position="81"/>
    </location>
</feature>
<evidence type="ECO:0000256" key="6">
    <source>
        <dbReference type="SAM" id="MobiDB-lite"/>
    </source>
</evidence>
<dbReference type="Gene3D" id="1.10.287.100">
    <property type="match status" value="1"/>
</dbReference>
<evidence type="ECO:0000256" key="1">
    <source>
        <dbReference type="ARBA" id="ARBA00004123"/>
    </source>
</evidence>
<evidence type="ECO:0000256" key="4">
    <source>
        <dbReference type="ARBA" id="ARBA00023242"/>
    </source>
</evidence>
<accession>A0AAD5WQE0</accession>
<feature type="compositionally biased region" description="Low complexity" evidence="6">
    <location>
        <begin position="201"/>
        <end position="228"/>
    </location>
</feature>
<dbReference type="Pfam" id="PF03153">
    <property type="entry name" value="TFIIA"/>
    <property type="match status" value="1"/>
</dbReference>
<comment type="caution">
    <text evidence="7">The sequence shown here is derived from an EMBL/GenBank/DDBJ whole genome shotgun (WGS) entry which is preliminary data.</text>
</comment>
<feature type="region of interest" description="Disordered" evidence="6">
    <location>
        <begin position="116"/>
        <end position="163"/>
    </location>
</feature>
<feature type="compositionally biased region" description="Polar residues" evidence="6">
    <location>
        <begin position="231"/>
        <end position="255"/>
    </location>
</feature>
<dbReference type="SUPFAM" id="SSF50784">
    <property type="entry name" value="Transcription factor IIA (TFIIA), beta-barrel domain"/>
    <property type="match status" value="1"/>
</dbReference>
<feature type="compositionally biased region" description="Acidic residues" evidence="6">
    <location>
        <begin position="346"/>
        <end position="375"/>
    </location>
</feature>
<comment type="subcellular location">
    <subcellularLocation>
        <location evidence="1">Nucleus</location>
    </subcellularLocation>
</comment>
<evidence type="ECO:0000256" key="2">
    <source>
        <dbReference type="ARBA" id="ARBA00010059"/>
    </source>
</evidence>
<feature type="region of interest" description="Disordered" evidence="6">
    <location>
        <begin position="316"/>
        <end position="376"/>
    </location>
</feature>
<dbReference type="GO" id="GO:0005672">
    <property type="term" value="C:transcription factor TFIIA complex"/>
    <property type="evidence" value="ECO:0007669"/>
    <property type="project" value="InterPro"/>
</dbReference>
<keyword evidence="8" id="KW-1185">Reference proteome</keyword>
<keyword evidence="3" id="KW-0804">Transcription</keyword>
<dbReference type="InterPro" id="IPR004855">
    <property type="entry name" value="TFIIA_asu/bsu"/>
</dbReference>
<dbReference type="InterPro" id="IPR009088">
    <property type="entry name" value="TFIIA_b-brl"/>
</dbReference>
<evidence type="ECO:0000313" key="7">
    <source>
        <dbReference type="EMBL" id="KAJ2895642.1"/>
    </source>
</evidence>
<dbReference type="Gene3D" id="2.30.18.10">
    <property type="entry name" value="Transcription factor IIA (TFIIA), beta-barrel domain"/>
    <property type="match status" value="1"/>
</dbReference>
<evidence type="ECO:0000313" key="8">
    <source>
        <dbReference type="Proteomes" id="UP001201980"/>
    </source>
</evidence>
<sequence>MSNQQVGNVYQQIIEEVINASRSDFEDQGVEDSILMDLRKGWQHKLTSLRIADFPWDPKPEPQTNPTLPAPQQQQAVVQQQQQQQQQAQQAQQAQQPANQYTQTQLLPQSTQAQHGFALPSTPVSNGGGPQVKQEPSAGGPSDAVLEHPPIKQEPGSTTPVPVPQARAIENLRNKYGDHAAGTINKIQEINHPGGGNFTHPPGQQQQGQQQRPGAPQQPHQQAQYHHALTLQMQQQMGGPNSMRQHQNDGTSSYPDLTGSEGVLMRDGKELGRVEVDGLLHSHIAAAGREMEGGGLMMSLKPAPKGTLKARKQELKGFGGPLPTASAVTPSTSSAANPGRDQVDGPMDEDDDELINSDLDDSADDKDSDDDDDEGGNVMLCVYDKVQRVKNKWKCTLKDGVLTVNSREYVFHKAQGEFEW</sequence>
<name>A0AAD5WQE0_9PEZI</name>
<dbReference type="PANTHER" id="PTHR12694">
    <property type="entry name" value="TRANSCRIPTION INITIATION FACTOR IIA SUBUNIT 1"/>
    <property type="match status" value="1"/>
</dbReference>